<evidence type="ECO:0000256" key="1">
    <source>
        <dbReference type="ARBA" id="ARBA00002190"/>
    </source>
</evidence>
<dbReference type="GO" id="GO:0004803">
    <property type="term" value="F:transposase activity"/>
    <property type="evidence" value="ECO:0007669"/>
    <property type="project" value="InterPro"/>
</dbReference>
<accession>A0A7X3MWD1</accession>
<proteinExistence type="inferred from homology"/>
<organism evidence="6 7">
    <name type="scientific">Microvirga makkahensis</name>
    <dbReference type="NCBI Taxonomy" id="1128670"/>
    <lineage>
        <taxon>Bacteria</taxon>
        <taxon>Pseudomonadati</taxon>
        <taxon>Pseudomonadota</taxon>
        <taxon>Alphaproteobacteria</taxon>
        <taxon>Hyphomicrobiales</taxon>
        <taxon>Methylobacteriaceae</taxon>
        <taxon>Microvirga</taxon>
    </lineage>
</organism>
<dbReference type="InterPro" id="IPR027417">
    <property type="entry name" value="P-loop_NTPase"/>
</dbReference>
<evidence type="ECO:0000256" key="5">
    <source>
        <dbReference type="ARBA" id="ARBA00023172"/>
    </source>
</evidence>
<comment type="function">
    <text evidence="1">Required for the transposition of the insertion element.</text>
</comment>
<evidence type="ECO:0000313" key="6">
    <source>
        <dbReference type="EMBL" id="MXQ14263.1"/>
    </source>
</evidence>
<dbReference type="Pfam" id="PF00872">
    <property type="entry name" value="Transposase_mut"/>
    <property type="match status" value="1"/>
</dbReference>
<comment type="similarity">
    <text evidence="2">Belongs to the transposase mutator family.</text>
</comment>
<dbReference type="OrthoDB" id="145933at2"/>
<gene>
    <name evidence="6" type="ORF">GR328_22970</name>
</gene>
<dbReference type="SUPFAM" id="SSF52540">
    <property type="entry name" value="P-loop containing nucleoside triphosphate hydrolases"/>
    <property type="match status" value="1"/>
</dbReference>
<dbReference type="AlphaFoldDB" id="A0A7X3MWD1"/>
<name>A0A7X3MWD1_9HYPH</name>
<evidence type="ECO:0000256" key="3">
    <source>
        <dbReference type="ARBA" id="ARBA00022578"/>
    </source>
</evidence>
<keyword evidence="7" id="KW-1185">Reference proteome</keyword>
<keyword evidence="5" id="KW-0233">DNA recombination</keyword>
<reference evidence="6 7" key="1">
    <citation type="submission" date="2019-12" db="EMBL/GenBank/DDBJ databases">
        <authorList>
            <person name="Yuan C.-G."/>
        </authorList>
    </citation>
    <scope>NUCLEOTIDE SEQUENCE [LARGE SCALE GENOMIC DNA]</scope>
    <source>
        <strain evidence="6 7">KCTC 23863</strain>
    </source>
</reference>
<dbReference type="EMBL" id="WURB01000029">
    <property type="protein sequence ID" value="MXQ14263.1"/>
    <property type="molecule type" value="Genomic_DNA"/>
</dbReference>
<dbReference type="GO" id="GO:0003677">
    <property type="term" value="F:DNA binding"/>
    <property type="evidence" value="ECO:0007669"/>
    <property type="project" value="UniProtKB-KW"/>
</dbReference>
<dbReference type="GO" id="GO:0006313">
    <property type="term" value="P:DNA transposition"/>
    <property type="evidence" value="ECO:0007669"/>
    <property type="project" value="InterPro"/>
</dbReference>
<comment type="caution">
    <text evidence="6">The sequence shown here is derived from an EMBL/GenBank/DDBJ whole genome shotgun (WGS) entry which is preliminary data.</text>
</comment>
<dbReference type="RefSeq" id="WP_160887992.1">
    <property type="nucleotide sequence ID" value="NZ_WURB01000029.1"/>
</dbReference>
<reference evidence="6 7" key="2">
    <citation type="submission" date="2020-01" db="EMBL/GenBank/DDBJ databases">
        <title>Microvirga sp. nov., an arsenate reduction bacterium isolated from Tibet hotspring sediments.</title>
        <authorList>
            <person name="Xian W.-D."/>
            <person name="Li W.-J."/>
        </authorList>
    </citation>
    <scope>NUCLEOTIDE SEQUENCE [LARGE SCALE GENOMIC DNA]</scope>
    <source>
        <strain evidence="6 7">KCTC 23863</strain>
    </source>
</reference>
<keyword evidence="3" id="KW-0815">Transposition</keyword>
<dbReference type="InterPro" id="IPR001207">
    <property type="entry name" value="Transposase_mutator"/>
</dbReference>
<dbReference type="PANTHER" id="PTHR33217">
    <property type="entry name" value="TRANSPOSASE FOR INSERTION SEQUENCE ELEMENT IS1081"/>
    <property type="match status" value="1"/>
</dbReference>
<dbReference type="PANTHER" id="PTHR33217:SF7">
    <property type="entry name" value="TRANSPOSASE FOR INSERTION SEQUENCE ELEMENT IS1081"/>
    <property type="match status" value="1"/>
</dbReference>
<dbReference type="Gene3D" id="3.40.50.300">
    <property type="entry name" value="P-loop containing nucleotide triphosphate hydrolases"/>
    <property type="match status" value="1"/>
</dbReference>
<evidence type="ECO:0000256" key="4">
    <source>
        <dbReference type="ARBA" id="ARBA00023125"/>
    </source>
</evidence>
<protein>
    <recommendedName>
        <fullName evidence="8">Mutator family transposase</fullName>
    </recommendedName>
</protein>
<keyword evidence="4" id="KW-0238">DNA-binding</keyword>
<dbReference type="Proteomes" id="UP000436483">
    <property type="component" value="Unassembled WGS sequence"/>
</dbReference>
<evidence type="ECO:0000313" key="7">
    <source>
        <dbReference type="Proteomes" id="UP000436483"/>
    </source>
</evidence>
<evidence type="ECO:0008006" key="8">
    <source>
        <dbReference type="Google" id="ProtNLM"/>
    </source>
</evidence>
<sequence>MALEKLDAKRVACAKRAYTTRRVNPDAMASLITGPAIAPASGDLVLVKVDEIGKQRRIELTDGRRAHLFPGDEAIVCFGNRYAPDQFEGVIGEDLSSCDLVAAGGIASCEITRNERMIPSTRITPLGLVGDAQGRRLNLRDFAVDASGPVPPIPIVLSLGTSMNAGKTFTSTSLVRGLKAAGHRVAAIKATGTGAGNDLWIVRDAGADVVLDFTDGGLASTYLIPLEEIVAATRRLIRSAAKAGCDVAVVEVADGLQHLETADVIQAKDLWEDCVGVVFAAYDSMGAKCGVDTLRAAGHNVLAISGRLTQSPLMIRETARSTGLPVYTPWEIQDGALTPLIMSSANAGNRLNGYQCRVEITADHGTSISNTNEMNILAGGQVPALTAIASGSDGGIRELLKILADKVMAAEVSQVCGAGLRKRCSTRTNRRSGYRLQNWETGLGRIELKVPKVRKGGYHPLFLRQDKIPAQELALLVARAAASDATPRDLEKLLERIGTLRASSEAIANWSSEVKQEALNMRLDLSHISTVYPFHRAPSGADRQRRTIREEYGVIAGYGDDYAEMDPFVRVETMPIRPAGSVSGYRKG</sequence>
<evidence type="ECO:0000256" key="2">
    <source>
        <dbReference type="ARBA" id="ARBA00010961"/>
    </source>
</evidence>